<accession>A0A401Z423</accession>
<dbReference type="AlphaFoldDB" id="A0A401Z423"/>
<dbReference type="RefSeq" id="WP_126643203.1">
    <property type="nucleotide sequence ID" value="NZ_BIFH01000050.1"/>
</dbReference>
<evidence type="ECO:0000313" key="2">
    <source>
        <dbReference type="Proteomes" id="UP000286931"/>
    </source>
</evidence>
<protein>
    <submittedName>
        <fullName evidence="1">Uncharacterized protein</fullName>
    </submittedName>
</protein>
<dbReference type="Proteomes" id="UP000286931">
    <property type="component" value="Unassembled WGS sequence"/>
</dbReference>
<sequence>MTFNWTTPPWLRHEDCTHMATTLTHVGDGEINPLSEGVRGVDATEALADLIMGPGGRGGMLIHPGLVGVVIRRGIDVMWMAKPPVRIGLGDREGEWRIDVDADDAEVTVFSAPEVRELSARLREAYGTT</sequence>
<name>A0A401Z423_9ACTN</name>
<reference evidence="1 2" key="1">
    <citation type="submission" date="2018-12" db="EMBL/GenBank/DDBJ databases">
        <title>Draft genome sequence of Embleya hyalina NBRC 13850T.</title>
        <authorList>
            <person name="Komaki H."/>
            <person name="Hosoyama A."/>
            <person name="Kimura A."/>
            <person name="Ichikawa N."/>
            <person name="Tamura T."/>
        </authorList>
    </citation>
    <scope>NUCLEOTIDE SEQUENCE [LARGE SCALE GENOMIC DNA]</scope>
    <source>
        <strain evidence="1 2">NBRC 13850</strain>
    </source>
</reference>
<dbReference type="EMBL" id="BIFH01000050">
    <property type="protein sequence ID" value="GCE01588.1"/>
    <property type="molecule type" value="Genomic_DNA"/>
</dbReference>
<organism evidence="1 2">
    <name type="scientific">Embleya hyalina</name>
    <dbReference type="NCBI Taxonomy" id="516124"/>
    <lineage>
        <taxon>Bacteria</taxon>
        <taxon>Bacillati</taxon>
        <taxon>Actinomycetota</taxon>
        <taxon>Actinomycetes</taxon>
        <taxon>Kitasatosporales</taxon>
        <taxon>Streptomycetaceae</taxon>
        <taxon>Embleya</taxon>
    </lineage>
</organism>
<keyword evidence="2" id="KW-1185">Reference proteome</keyword>
<comment type="caution">
    <text evidence="1">The sequence shown here is derived from an EMBL/GenBank/DDBJ whole genome shotgun (WGS) entry which is preliminary data.</text>
</comment>
<gene>
    <name evidence="1" type="ORF">EHYA_09354</name>
</gene>
<evidence type="ECO:0000313" key="1">
    <source>
        <dbReference type="EMBL" id="GCE01588.1"/>
    </source>
</evidence>
<dbReference type="OrthoDB" id="4198295at2"/>
<proteinExistence type="predicted"/>